<dbReference type="RefSeq" id="WP_145303366.1">
    <property type="nucleotide sequence ID" value="NZ_CP036319.1"/>
</dbReference>
<dbReference type="PRINTS" id="PR00953">
    <property type="entry name" value="TYPE3IMRPROT"/>
</dbReference>
<dbReference type="Proteomes" id="UP000317238">
    <property type="component" value="Unassembled WGS sequence"/>
</dbReference>
<dbReference type="OrthoDB" id="9797790at2"/>
<reference evidence="8 9" key="1">
    <citation type="submission" date="2019-02" db="EMBL/GenBank/DDBJ databases">
        <title>Deep-cultivation of Planctomycetes and their phenomic and genomic characterization uncovers novel biology.</title>
        <authorList>
            <person name="Wiegand S."/>
            <person name="Jogler M."/>
            <person name="Boedeker C."/>
            <person name="Pinto D."/>
            <person name="Vollmers J."/>
            <person name="Rivas-Marin E."/>
            <person name="Kohn T."/>
            <person name="Peeters S.H."/>
            <person name="Heuer A."/>
            <person name="Rast P."/>
            <person name="Oberbeckmann S."/>
            <person name="Bunk B."/>
            <person name="Jeske O."/>
            <person name="Meyerdierks A."/>
            <person name="Storesund J.E."/>
            <person name="Kallscheuer N."/>
            <person name="Luecker S."/>
            <person name="Lage O.M."/>
            <person name="Pohl T."/>
            <person name="Merkel B.J."/>
            <person name="Hornburger P."/>
            <person name="Mueller R.-W."/>
            <person name="Bruemmer F."/>
            <person name="Labrenz M."/>
            <person name="Spormann A.M."/>
            <person name="Op Den Camp H."/>
            <person name="Overmann J."/>
            <person name="Amann R."/>
            <person name="Jetten M.S.M."/>
            <person name="Mascher T."/>
            <person name="Medema M.H."/>
            <person name="Devos D.P."/>
            <person name="Kaster A.-K."/>
            <person name="Ovreas L."/>
            <person name="Rohde M."/>
            <person name="Galperin M.Y."/>
            <person name="Jogler C."/>
        </authorList>
    </citation>
    <scope>NUCLEOTIDE SEQUENCE [LARGE SCALE GENOMIC DNA]</scope>
    <source>
        <strain evidence="8 9">Pan14r</strain>
    </source>
</reference>
<dbReference type="GO" id="GO:0006605">
    <property type="term" value="P:protein targeting"/>
    <property type="evidence" value="ECO:0007669"/>
    <property type="project" value="InterPro"/>
</dbReference>
<dbReference type="Pfam" id="PF01311">
    <property type="entry name" value="Bac_export_1"/>
    <property type="match status" value="1"/>
</dbReference>
<accession>A0A5C5Y802</accession>
<feature type="transmembrane region" description="Helical" evidence="7">
    <location>
        <begin position="179"/>
        <end position="203"/>
    </location>
</feature>
<dbReference type="GO" id="GO:0005886">
    <property type="term" value="C:plasma membrane"/>
    <property type="evidence" value="ECO:0007669"/>
    <property type="project" value="UniProtKB-SubCell"/>
</dbReference>
<evidence type="ECO:0000256" key="2">
    <source>
        <dbReference type="ARBA" id="ARBA00009772"/>
    </source>
</evidence>
<dbReference type="InterPro" id="IPR002010">
    <property type="entry name" value="T3SS_IM_R"/>
</dbReference>
<evidence type="ECO:0000256" key="3">
    <source>
        <dbReference type="ARBA" id="ARBA00022475"/>
    </source>
</evidence>
<keyword evidence="6 7" id="KW-0472">Membrane</keyword>
<dbReference type="PANTHER" id="PTHR30065">
    <property type="entry name" value="FLAGELLAR BIOSYNTHETIC PROTEIN FLIR"/>
    <property type="match status" value="1"/>
</dbReference>
<evidence type="ECO:0000256" key="7">
    <source>
        <dbReference type="SAM" id="Phobius"/>
    </source>
</evidence>
<proteinExistence type="inferred from homology"/>
<evidence type="ECO:0000256" key="6">
    <source>
        <dbReference type="ARBA" id="ARBA00023136"/>
    </source>
</evidence>
<organism evidence="8 9">
    <name type="scientific">Crateriforma conspicua</name>
    <dbReference type="NCBI Taxonomy" id="2527996"/>
    <lineage>
        <taxon>Bacteria</taxon>
        <taxon>Pseudomonadati</taxon>
        <taxon>Planctomycetota</taxon>
        <taxon>Planctomycetia</taxon>
        <taxon>Planctomycetales</taxon>
        <taxon>Planctomycetaceae</taxon>
        <taxon>Crateriforma</taxon>
    </lineage>
</organism>
<keyword evidence="8" id="KW-0966">Cell projection</keyword>
<keyword evidence="3" id="KW-1003">Cell membrane</keyword>
<sequence>MEATRDLSQWLVDHLVVCVLVLTRLSTLLMAMPAISAGVPKRVRAMFAIMLTALLVPTVVDMTDPARLPSIDNLVDLAVAIGREALVGMLIGATVQLIVTGIQLAGETISGTGGMQLGQSIDSTSQSSVPTLAKLVGMMVTAVLLLIGGHRVLLNVLVDSFRSMPAGNVVLDSAMMDLILTQLTSGMIAGIRVAAPVVGALLLSNLITGLVSRTLPQLNVLAIGLSINALAMLVVTSLTMGTVGYVFRTELGIAVARLQELW</sequence>
<comment type="similarity">
    <text evidence="2">Belongs to the FliR/MopE/SpaR family.</text>
</comment>
<keyword evidence="8" id="KW-0282">Flagellum</keyword>
<keyword evidence="8" id="KW-0969">Cilium</keyword>
<gene>
    <name evidence="8" type="primary">fliR</name>
    <name evidence="8" type="ORF">Pan14r_34190</name>
</gene>
<dbReference type="PANTHER" id="PTHR30065:SF1">
    <property type="entry name" value="SURFACE PRESENTATION OF ANTIGENS PROTEIN SPAR"/>
    <property type="match status" value="1"/>
</dbReference>
<evidence type="ECO:0000313" key="8">
    <source>
        <dbReference type="EMBL" id="TWT71109.1"/>
    </source>
</evidence>
<comment type="subcellular location">
    <subcellularLocation>
        <location evidence="1">Cell membrane</location>
        <topology evidence="1">Multi-pass membrane protein</topology>
    </subcellularLocation>
</comment>
<keyword evidence="9" id="KW-1185">Reference proteome</keyword>
<dbReference type="EMBL" id="SJPL01000001">
    <property type="protein sequence ID" value="TWT71109.1"/>
    <property type="molecule type" value="Genomic_DNA"/>
</dbReference>
<comment type="caution">
    <text evidence="8">The sequence shown here is derived from an EMBL/GenBank/DDBJ whole genome shotgun (WGS) entry which is preliminary data.</text>
</comment>
<evidence type="ECO:0000256" key="5">
    <source>
        <dbReference type="ARBA" id="ARBA00022989"/>
    </source>
</evidence>
<evidence type="ECO:0000256" key="4">
    <source>
        <dbReference type="ARBA" id="ARBA00022692"/>
    </source>
</evidence>
<feature type="transmembrane region" description="Helical" evidence="7">
    <location>
        <begin position="12"/>
        <end position="31"/>
    </location>
</feature>
<feature type="transmembrane region" description="Helical" evidence="7">
    <location>
        <begin position="223"/>
        <end position="247"/>
    </location>
</feature>
<protein>
    <submittedName>
        <fullName evidence="8">Flagellar biosynthetic protein FliR</fullName>
    </submittedName>
</protein>
<name>A0A5C5Y802_9PLAN</name>
<keyword evidence="5 7" id="KW-1133">Transmembrane helix</keyword>
<feature type="transmembrane region" description="Helical" evidence="7">
    <location>
        <begin position="135"/>
        <end position="158"/>
    </location>
</feature>
<evidence type="ECO:0000313" key="9">
    <source>
        <dbReference type="Proteomes" id="UP000317238"/>
    </source>
</evidence>
<keyword evidence="4 7" id="KW-0812">Transmembrane</keyword>
<dbReference type="AlphaFoldDB" id="A0A5C5Y802"/>
<evidence type="ECO:0000256" key="1">
    <source>
        <dbReference type="ARBA" id="ARBA00004651"/>
    </source>
</evidence>